<evidence type="ECO:0000313" key="1">
    <source>
        <dbReference type="EMBL" id="QHU02565.1"/>
    </source>
</evidence>
<dbReference type="AlphaFoldDB" id="A0A6C0J9U4"/>
<accession>A0A6C0J9U4</accession>
<dbReference type="EMBL" id="MN740360">
    <property type="protein sequence ID" value="QHU02565.1"/>
    <property type="molecule type" value="Genomic_DNA"/>
</dbReference>
<reference evidence="1" key="1">
    <citation type="journal article" date="2020" name="Nature">
        <title>Giant virus diversity and host interactions through global metagenomics.</title>
        <authorList>
            <person name="Schulz F."/>
            <person name="Roux S."/>
            <person name="Paez-Espino D."/>
            <person name="Jungbluth S."/>
            <person name="Walsh D.A."/>
            <person name="Denef V.J."/>
            <person name="McMahon K.D."/>
            <person name="Konstantinidis K.T."/>
            <person name="Eloe-Fadrosh E.A."/>
            <person name="Kyrpides N.C."/>
            <person name="Woyke T."/>
        </authorList>
    </citation>
    <scope>NUCLEOTIDE SEQUENCE</scope>
    <source>
        <strain evidence="1">GVMAG-M-3300025880-76</strain>
    </source>
</reference>
<name>A0A6C0J9U4_9ZZZZ</name>
<organism evidence="1">
    <name type="scientific">viral metagenome</name>
    <dbReference type="NCBI Taxonomy" id="1070528"/>
    <lineage>
        <taxon>unclassified sequences</taxon>
        <taxon>metagenomes</taxon>
        <taxon>organismal metagenomes</taxon>
    </lineage>
</organism>
<proteinExistence type="predicted"/>
<sequence length="83" mass="9757">MNINKLTMDQLFLLAQQINYTEPSKPLDEWSYDELMNTATYRYINDKLMIKVCQLVCNKFSPIKLIIKNNLRSYISTFATNVS</sequence>
<protein>
    <submittedName>
        <fullName evidence="1">Uncharacterized protein</fullName>
    </submittedName>
</protein>